<dbReference type="SUPFAM" id="SSF54001">
    <property type="entry name" value="Cysteine proteinases"/>
    <property type="match status" value="2"/>
</dbReference>
<dbReference type="EMBL" id="CAJVSB020000464">
    <property type="protein sequence ID" value="CAH2051043.1"/>
    <property type="molecule type" value="Genomic_DNA"/>
</dbReference>
<keyword evidence="4" id="KW-0788">Thiol protease</keyword>
<accession>A0AAU9RUP9</accession>
<dbReference type="SMART" id="SM00645">
    <property type="entry name" value="Pept_C1"/>
    <property type="match status" value="1"/>
</dbReference>
<dbReference type="Proteomes" id="UP000836841">
    <property type="component" value="Unassembled WGS sequence"/>
</dbReference>
<feature type="domain" description="Cathepsin propeptide inhibitor" evidence="7">
    <location>
        <begin position="38"/>
        <end position="95"/>
    </location>
</feature>
<dbReference type="Gene3D" id="2.40.50.170">
    <property type="entry name" value="Cysteine proteinases. Chain C"/>
    <property type="match status" value="1"/>
</dbReference>
<protein>
    <submittedName>
        <fullName evidence="8">Uncharacterized protein</fullName>
    </submittedName>
</protein>
<sequence length="191" mass="21754">MDSTLERKFVLAALFVLALLALQATSRQLQEASMYDRHEQWMEKHGRVYKDAAEKERRFNIFKDNVKFIETFNRASNRPYILGINRFADLTNEEFKASRNGHKISSHPRPSKSIPFKYQNVTAVPSTKDWRKGGAVTAIKDQGQCEGAKYWLVKNSWGTSWGEEGYIRMQRGIGAKEGLCGIAIDASYPTA</sequence>
<dbReference type="GO" id="GO:0008234">
    <property type="term" value="F:cysteine-type peptidase activity"/>
    <property type="evidence" value="ECO:0007669"/>
    <property type="project" value="UniProtKB-KW"/>
</dbReference>
<gene>
    <name evidence="8" type="ORF">TAV2_LOCUS8712</name>
</gene>
<comment type="similarity">
    <text evidence="1">Belongs to the peptidase C1 family.</text>
</comment>
<keyword evidence="9" id="KW-1185">Reference proteome</keyword>
<organism evidence="8 9">
    <name type="scientific">Thlaspi arvense</name>
    <name type="common">Field penny-cress</name>
    <dbReference type="NCBI Taxonomy" id="13288"/>
    <lineage>
        <taxon>Eukaryota</taxon>
        <taxon>Viridiplantae</taxon>
        <taxon>Streptophyta</taxon>
        <taxon>Embryophyta</taxon>
        <taxon>Tracheophyta</taxon>
        <taxon>Spermatophyta</taxon>
        <taxon>Magnoliopsida</taxon>
        <taxon>eudicotyledons</taxon>
        <taxon>Gunneridae</taxon>
        <taxon>Pentapetalae</taxon>
        <taxon>rosids</taxon>
        <taxon>malvids</taxon>
        <taxon>Brassicales</taxon>
        <taxon>Brassicaceae</taxon>
        <taxon>Thlaspideae</taxon>
        <taxon>Thlaspi</taxon>
    </lineage>
</organism>
<dbReference type="PROSITE" id="PS00640">
    <property type="entry name" value="THIOL_PROTEASE_ASN"/>
    <property type="match status" value="1"/>
</dbReference>
<evidence type="ECO:0000256" key="3">
    <source>
        <dbReference type="ARBA" id="ARBA00022801"/>
    </source>
</evidence>
<keyword evidence="2" id="KW-0645">Protease</keyword>
<evidence type="ECO:0000259" key="6">
    <source>
        <dbReference type="SMART" id="SM00645"/>
    </source>
</evidence>
<dbReference type="InterPro" id="IPR013201">
    <property type="entry name" value="Prot_inhib_I29"/>
</dbReference>
<dbReference type="PANTHER" id="PTHR12411">
    <property type="entry name" value="CYSTEINE PROTEASE FAMILY C1-RELATED"/>
    <property type="match status" value="1"/>
</dbReference>
<dbReference type="GO" id="GO:0006508">
    <property type="term" value="P:proteolysis"/>
    <property type="evidence" value="ECO:0007669"/>
    <property type="project" value="UniProtKB-KW"/>
</dbReference>
<dbReference type="InterPro" id="IPR000668">
    <property type="entry name" value="Peptidase_C1A_C"/>
</dbReference>
<name>A0AAU9RUP9_THLAR</name>
<keyword evidence="3" id="KW-0378">Hydrolase</keyword>
<dbReference type="SMART" id="SM00848">
    <property type="entry name" value="Inhibitor_I29"/>
    <property type="match status" value="1"/>
</dbReference>
<keyword evidence="5" id="KW-0732">Signal</keyword>
<evidence type="ECO:0000313" key="8">
    <source>
        <dbReference type="EMBL" id="CAH2051043.1"/>
    </source>
</evidence>
<dbReference type="InterPro" id="IPR038765">
    <property type="entry name" value="Papain-like_cys_pep_sf"/>
</dbReference>
<dbReference type="Pfam" id="PF08246">
    <property type="entry name" value="Inhibitor_I29"/>
    <property type="match status" value="1"/>
</dbReference>
<feature type="signal peptide" evidence="5">
    <location>
        <begin position="1"/>
        <end position="26"/>
    </location>
</feature>
<dbReference type="Gene3D" id="3.90.70.10">
    <property type="entry name" value="Cysteine proteinases"/>
    <property type="match status" value="1"/>
</dbReference>
<evidence type="ECO:0000256" key="4">
    <source>
        <dbReference type="ARBA" id="ARBA00022807"/>
    </source>
</evidence>
<evidence type="ECO:0000256" key="2">
    <source>
        <dbReference type="ARBA" id="ARBA00022670"/>
    </source>
</evidence>
<dbReference type="InterPro" id="IPR013128">
    <property type="entry name" value="Peptidase_C1A"/>
</dbReference>
<evidence type="ECO:0000256" key="5">
    <source>
        <dbReference type="SAM" id="SignalP"/>
    </source>
</evidence>
<evidence type="ECO:0000256" key="1">
    <source>
        <dbReference type="ARBA" id="ARBA00008455"/>
    </source>
</evidence>
<dbReference type="InterPro" id="IPR025661">
    <property type="entry name" value="Pept_asp_AS"/>
</dbReference>
<reference evidence="8 9" key="1">
    <citation type="submission" date="2022-03" db="EMBL/GenBank/DDBJ databases">
        <authorList>
            <person name="Nunn A."/>
            <person name="Chopra R."/>
            <person name="Nunn A."/>
            <person name="Contreras Garrido A."/>
        </authorList>
    </citation>
    <scope>NUCLEOTIDE SEQUENCE [LARGE SCALE GENOMIC DNA]</scope>
</reference>
<dbReference type="Pfam" id="PF00112">
    <property type="entry name" value="Peptidase_C1"/>
    <property type="match status" value="1"/>
</dbReference>
<evidence type="ECO:0000259" key="7">
    <source>
        <dbReference type="SMART" id="SM00848"/>
    </source>
</evidence>
<feature type="domain" description="Peptidase C1A papain C-terminal" evidence="6">
    <location>
        <begin position="46"/>
        <end position="190"/>
    </location>
</feature>
<dbReference type="AlphaFoldDB" id="A0AAU9RUP9"/>
<feature type="chain" id="PRO_5043975822" evidence="5">
    <location>
        <begin position="27"/>
        <end position="191"/>
    </location>
</feature>
<proteinExistence type="inferred from homology"/>
<comment type="caution">
    <text evidence="8">The sequence shown here is derived from an EMBL/GenBank/DDBJ whole genome shotgun (WGS) entry which is preliminary data.</text>
</comment>
<evidence type="ECO:0000313" key="9">
    <source>
        <dbReference type="Proteomes" id="UP000836841"/>
    </source>
</evidence>